<evidence type="ECO:0000256" key="1">
    <source>
        <dbReference type="SAM" id="MobiDB-lite"/>
    </source>
</evidence>
<reference evidence="4" key="4">
    <citation type="submission" date="2016-08" db="EMBL/GenBank/DDBJ databases">
        <title>Sequencing, assembly and comparative genomics of S. aureofaciens ATCC 10762.</title>
        <authorList>
            <person name="Gradnigo J.S."/>
            <person name="Johnson N."/>
            <person name="Somerville G.A."/>
        </authorList>
    </citation>
    <scope>NUCLEOTIDE SEQUENCE [LARGE SCALE GENOMIC DNA]</scope>
    <source>
        <strain evidence="4">ATCC 10762 / DSM 40127 / CCM 3239 / JCM 4008 / LMG 5968 / NBRC 12843 / NCIMB 8234 / A-377</strain>
    </source>
</reference>
<evidence type="ECO:0000313" key="3">
    <source>
        <dbReference type="EMBL" id="OEV38943.1"/>
    </source>
</evidence>
<accession>A0A8H9LZD0</accession>
<dbReference type="AlphaFoldDB" id="A0A1E7NEM6"/>
<evidence type="ECO:0000313" key="4">
    <source>
        <dbReference type="Proteomes" id="UP000037395"/>
    </source>
</evidence>
<evidence type="ECO:0000313" key="2">
    <source>
        <dbReference type="EMBL" id="GGV07195.1"/>
    </source>
</evidence>
<dbReference type="RefSeq" id="WP_030558254.1">
    <property type="nucleotide sequence ID" value="NZ_BMUB01000043.1"/>
</dbReference>
<dbReference type="OrthoDB" id="10007429at2"/>
<organism evidence="3 4">
    <name type="scientific">Kitasatospora aureofaciens</name>
    <name type="common">Streptomyces aureofaciens</name>
    <dbReference type="NCBI Taxonomy" id="1894"/>
    <lineage>
        <taxon>Bacteria</taxon>
        <taxon>Bacillati</taxon>
        <taxon>Actinomycetota</taxon>
        <taxon>Actinomycetes</taxon>
        <taxon>Kitasatosporales</taxon>
        <taxon>Streptomycetaceae</taxon>
        <taxon>Kitasatospora</taxon>
    </lineage>
</organism>
<sequence>MTKTGSNSRKSRARSAASPALPYTAALRLRDARRAGSAAPQRRATVVQFDGRDSHVVSANLAAALALEGHRVLAIHAARPSRVFVRPHRPDQPAPAVSTIERRPLPGPGELHEVTVETGRTNHVKELVTTTRPEFDYILAESGVVPLEILDEPDTLVGVVEQDLLPVSQLRVTIQDGKPLQVDVPLTAAKSVALMCRSKAVLFGCSPQPPSALILTAHPYTDPFPAQFRCDVGRELEEFGTPVIGDVPIGLRRPGTPATLFVLDAPASAQAVAMRSTARALHALLKNEIAPTASTRMAVRPAPQRRGGAVIGMLPVQHCSIEAVARGLGEALAARNLRVLAMDISHGLQQAPPDTPAWPAAPQRPGFVAASAVGAGPDGLDALLGRARREFDVVLLHNDDIDGSGAYQMHGRADTHLVVARVGRLPLTEPVHAGPWASAEHHVHAWLDRHYARQETARPRTAHEAGAAFVAGLADAGLRLWGGQWAAAAASWTPFADGPRSNDAETQPLAPAAAAAVLRDRYMRPAAGSLTVATTGLVLLTSSTPAPEWLRAVEAEMAAAHTPLLGALPDIADTEHSREALAQIAARLASALGENPAAASRPLPKDTARPGEAPDA</sequence>
<dbReference type="EMBL" id="BMUB01000043">
    <property type="protein sequence ID" value="GGV07195.1"/>
    <property type="molecule type" value="Genomic_DNA"/>
</dbReference>
<feature type="region of interest" description="Disordered" evidence="1">
    <location>
        <begin position="85"/>
        <end position="109"/>
    </location>
</feature>
<dbReference type="Proteomes" id="UP000037395">
    <property type="component" value="Unassembled WGS sequence"/>
</dbReference>
<dbReference type="Proteomes" id="UP000610124">
    <property type="component" value="Unassembled WGS sequence"/>
</dbReference>
<feature type="region of interest" description="Disordered" evidence="1">
    <location>
        <begin position="593"/>
        <end position="616"/>
    </location>
</feature>
<name>A0A1E7NEM6_KITAU</name>
<dbReference type="KEGG" id="kau:B6264_29920"/>
<reference evidence="3 4" key="2">
    <citation type="submission" date="2014-07" db="EMBL/GenBank/DDBJ databases">
        <authorList>
            <person name="Zhang J.E."/>
            <person name="Yang H."/>
            <person name="Guo J."/>
            <person name="Deng Z."/>
            <person name="Luo H."/>
            <person name="Luo M."/>
            <person name="Zhao B."/>
        </authorList>
    </citation>
    <scope>NUCLEOTIDE SEQUENCE [LARGE SCALE GENOMIC DNA]</scope>
    <source>
        <strain evidence="3">ATCC 10762</strain>
        <strain evidence="4">ATCC 10762 / DSM 40127 / CCM 3239 / JCM 4008 / LMG 5968 / NBRC 12843 / NCIMB 8234 / A-377</strain>
    </source>
</reference>
<reference evidence="2" key="1">
    <citation type="journal article" date="2014" name="Int. J. Syst. Evol. Microbiol.">
        <title>Complete genome sequence of Corynebacterium casei LMG S-19264T (=DSM 44701T), isolated from a smear-ripened cheese.</title>
        <authorList>
            <consortium name="US DOE Joint Genome Institute (JGI-PGF)"/>
            <person name="Walter F."/>
            <person name="Albersmeier A."/>
            <person name="Kalinowski J."/>
            <person name="Ruckert C."/>
        </authorList>
    </citation>
    <scope>NUCLEOTIDE SEQUENCE</scope>
    <source>
        <strain evidence="2">JCM 4434</strain>
    </source>
</reference>
<accession>A0A1E7NEM6</accession>
<feature type="compositionally biased region" description="Basic and acidic residues" evidence="1">
    <location>
        <begin position="100"/>
        <end position="109"/>
    </location>
</feature>
<reference evidence="3" key="3">
    <citation type="submission" date="2016-08" db="EMBL/GenBank/DDBJ databases">
        <title>Sequencing, Assembly and Comparative Genomics of S. aureofaciens ATCC 10762.</title>
        <authorList>
            <person name="Gradnigo J.S."/>
            <person name="Johnson N."/>
            <person name="Somerville G.A."/>
        </authorList>
    </citation>
    <scope>NUCLEOTIDE SEQUENCE [LARGE SCALE GENOMIC DNA]</scope>
    <source>
        <strain evidence="3">ATCC 10762</strain>
    </source>
</reference>
<comment type="caution">
    <text evidence="3">The sequence shown here is derived from an EMBL/GenBank/DDBJ whole genome shotgun (WGS) entry which is preliminary data.</text>
</comment>
<dbReference type="GeneID" id="97490144"/>
<proteinExistence type="predicted"/>
<protein>
    <submittedName>
        <fullName evidence="3">Uncharacterized protein</fullName>
    </submittedName>
</protein>
<reference evidence="2" key="5">
    <citation type="submission" date="2020-09" db="EMBL/GenBank/DDBJ databases">
        <authorList>
            <person name="Sun Q."/>
            <person name="Ohkuma M."/>
        </authorList>
    </citation>
    <scope>NUCLEOTIDE SEQUENCE</scope>
    <source>
        <strain evidence="2">JCM 4434</strain>
    </source>
</reference>
<gene>
    <name evidence="2" type="ORF">GCM10010502_72930</name>
    <name evidence="3" type="ORF">HS99_0017665</name>
</gene>
<keyword evidence="4" id="KW-1185">Reference proteome</keyword>
<dbReference type="EMBL" id="JPRF03000002">
    <property type="protein sequence ID" value="OEV38943.1"/>
    <property type="molecule type" value="Genomic_DNA"/>
</dbReference>